<evidence type="ECO:0000259" key="1">
    <source>
        <dbReference type="PROSITE" id="PS51186"/>
    </source>
</evidence>
<evidence type="ECO:0000313" key="2">
    <source>
        <dbReference type="EMBL" id="RIE07446.1"/>
    </source>
</evidence>
<dbReference type="PANTHER" id="PTHR43415:SF3">
    <property type="entry name" value="GNAT-FAMILY ACETYLTRANSFERASE"/>
    <property type="match status" value="1"/>
</dbReference>
<sequence length="193" mass="21508">MMQPKDKLMSDVPVITKGTKVALTPRQRENAPTYWKWICDPEVNPGLTDIGACVSIENEYEWYDNNAGKAGGNSVYFDIHEVDSMRLVGDCLLFDIDHAEGTAELGIMIGEKDCWNRGYATETVALLARYAFDVLGLSSVILNVYDFNERAVAAYRKAGFREIGRRRGVRHGARMVQEVIMDIVPGEVAGLTD</sequence>
<organism evidence="2 3">
    <name type="scientific">Candidatus Cryosericum odellii</name>
    <dbReference type="NCBI Taxonomy" id="2290917"/>
    <lineage>
        <taxon>Bacteria</taxon>
        <taxon>Pseudomonadati</taxon>
        <taxon>Caldisericota/Cryosericota group</taxon>
        <taxon>Candidatus Cryosericota</taxon>
        <taxon>Candidatus Cryosericia</taxon>
        <taxon>Candidatus Cryosericales</taxon>
        <taxon>Candidatus Cryosericaceae</taxon>
        <taxon>Candidatus Cryosericum</taxon>
    </lineage>
</organism>
<dbReference type="PROSITE" id="PS51186">
    <property type="entry name" value="GNAT"/>
    <property type="match status" value="1"/>
</dbReference>
<dbReference type="SUPFAM" id="SSF55729">
    <property type="entry name" value="Acyl-CoA N-acyltransferases (Nat)"/>
    <property type="match status" value="1"/>
</dbReference>
<evidence type="ECO:0000313" key="3">
    <source>
        <dbReference type="Proteomes" id="UP000266260"/>
    </source>
</evidence>
<dbReference type="InterPro" id="IPR016181">
    <property type="entry name" value="Acyl_CoA_acyltransferase"/>
</dbReference>
<dbReference type="PANTHER" id="PTHR43415">
    <property type="entry name" value="SPERMIDINE N(1)-ACETYLTRANSFERASE"/>
    <property type="match status" value="1"/>
</dbReference>
<dbReference type="RefSeq" id="WP_119175708.1">
    <property type="nucleotide sequence ID" value="NZ_QXIT01000109.1"/>
</dbReference>
<dbReference type="Gene3D" id="3.40.630.30">
    <property type="match status" value="1"/>
</dbReference>
<keyword evidence="2" id="KW-0808">Transferase</keyword>
<dbReference type="Proteomes" id="UP000266260">
    <property type="component" value="Unassembled WGS sequence"/>
</dbReference>
<accession>A0A398CVM2</accession>
<comment type="caution">
    <text evidence="2">The sequence shown here is derived from an EMBL/GenBank/DDBJ whole genome shotgun (WGS) entry which is preliminary data.</text>
</comment>
<feature type="domain" description="N-acetyltransferase" evidence="1">
    <location>
        <begin position="21"/>
        <end position="180"/>
    </location>
</feature>
<dbReference type="AlphaFoldDB" id="A0A398CVM2"/>
<protein>
    <submittedName>
        <fullName evidence="2">N-acetyltransferase</fullName>
    </submittedName>
</protein>
<reference evidence="2 3" key="1">
    <citation type="submission" date="2018-09" db="EMBL/GenBank/DDBJ databases">
        <title>Discovery and Ecogenomic Context for Candidatus Cryosericales, a Global Caldiserica Order Active in Thawing Permafrost.</title>
        <authorList>
            <person name="Martinez M.A."/>
            <person name="Woodcroft B.J."/>
            <person name="Ignacio Espinoza J.C."/>
            <person name="Zayed A."/>
            <person name="Singleton C.M."/>
            <person name="Boyd J."/>
            <person name="Li Y.-F."/>
            <person name="Purvine S."/>
            <person name="Maughan H."/>
            <person name="Hodgkins S.B."/>
            <person name="Anderson D."/>
            <person name="Sederholm M."/>
            <person name="Temperton B."/>
            <person name="Saleska S.R."/>
            <person name="Tyson G.W."/>
            <person name="Rich V.I."/>
        </authorList>
    </citation>
    <scope>NUCLEOTIDE SEQUENCE [LARGE SCALE GENOMIC DNA]</scope>
    <source>
        <strain evidence="2 3">SMC6</strain>
    </source>
</reference>
<dbReference type="Pfam" id="PF13302">
    <property type="entry name" value="Acetyltransf_3"/>
    <property type="match status" value="1"/>
</dbReference>
<dbReference type="InterPro" id="IPR000182">
    <property type="entry name" value="GNAT_dom"/>
</dbReference>
<dbReference type="GO" id="GO:0016747">
    <property type="term" value="F:acyltransferase activity, transferring groups other than amino-acyl groups"/>
    <property type="evidence" value="ECO:0007669"/>
    <property type="project" value="InterPro"/>
</dbReference>
<dbReference type="EMBL" id="QXIT01000109">
    <property type="protein sequence ID" value="RIE07446.1"/>
    <property type="molecule type" value="Genomic_DNA"/>
</dbReference>
<proteinExistence type="predicted"/>
<gene>
    <name evidence="2" type="ORF">SMC6_06440</name>
</gene>
<name>A0A398CVM2_9BACT</name>
<keyword evidence="3" id="KW-1185">Reference proteome</keyword>